<sequence>MNTLEHAPIAIHTNHGILYPQTISAVILGSVYIWTELYSVWSTPYDLVHAVESWIFQFECVTWTETRSTFYILLVDETWNSWPLLCGICPSSSVHEIPTMPPKRPKWPLDSIICRNALRSVLYSAVIAQLSGCIETPSACHSEYHLRPLSIDTFMTAQRDRSPELVVG</sequence>
<accession>A0A1L9VWL6</accession>
<dbReference type="RefSeq" id="XP_022404963.1">
    <property type="nucleotide sequence ID" value="XM_022545493.1"/>
</dbReference>
<reference evidence="2" key="1">
    <citation type="journal article" date="2017" name="Genome Biol.">
        <title>Comparative genomics reveals high biological diversity and specific adaptations in the industrially and medically important fungal genus Aspergillus.</title>
        <authorList>
            <person name="de Vries R.P."/>
            <person name="Riley R."/>
            <person name="Wiebenga A."/>
            <person name="Aguilar-Osorio G."/>
            <person name="Amillis S."/>
            <person name="Uchima C.A."/>
            <person name="Anderluh G."/>
            <person name="Asadollahi M."/>
            <person name="Askin M."/>
            <person name="Barry K."/>
            <person name="Battaglia E."/>
            <person name="Bayram O."/>
            <person name="Benocci T."/>
            <person name="Braus-Stromeyer S.A."/>
            <person name="Caldana C."/>
            <person name="Canovas D."/>
            <person name="Cerqueira G.C."/>
            <person name="Chen F."/>
            <person name="Chen W."/>
            <person name="Choi C."/>
            <person name="Clum A."/>
            <person name="Dos Santos R.A."/>
            <person name="Damasio A.R."/>
            <person name="Diallinas G."/>
            <person name="Emri T."/>
            <person name="Fekete E."/>
            <person name="Flipphi M."/>
            <person name="Freyberg S."/>
            <person name="Gallo A."/>
            <person name="Gournas C."/>
            <person name="Habgood R."/>
            <person name="Hainaut M."/>
            <person name="Harispe M.L."/>
            <person name="Henrissat B."/>
            <person name="Hilden K.S."/>
            <person name="Hope R."/>
            <person name="Hossain A."/>
            <person name="Karabika E."/>
            <person name="Karaffa L."/>
            <person name="Karanyi Z."/>
            <person name="Krasevec N."/>
            <person name="Kuo A."/>
            <person name="Kusch H."/>
            <person name="LaButti K."/>
            <person name="Lagendijk E.L."/>
            <person name="Lapidus A."/>
            <person name="Levasseur A."/>
            <person name="Lindquist E."/>
            <person name="Lipzen A."/>
            <person name="Logrieco A.F."/>
            <person name="MacCabe A."/>
            <person name="Maekelae M.R."/>
            <person name="Malavazi I."/>
            <person name="Melin P."/>
            <person name="Meyer V."/>
            <person name="Mielnichuk N."/>
            <person name="Miskei M."/>
            <person name="Molnar A.P."/>
            <person name="Mule G."/>
            <person name="Ngan C.Y."/>
            <person name="Orejas M."/>
            <person name="Orosz E."/>
            <person name="Ouedraogo J.P."/>
            <person name="Overkamp K.M."/>
            <person name="Park H.-S."/>
            <person name="Perrone G."/>
            <person name="Piumi F."/>
            <person name="Punt P.J."/>
            <person name="Ram A.F."/>
            <person name="Ramon A."/>
            <person name="Rauscher S."/>
            <person name="Record E."/>
            <person name="Riano-Pachon D.M."/>
            <person name="Robert V."/>
            <person name="Roehrig J."/>
            <person name="Ruller R."/>
            <person name="Salamov A."/>
            <person name="Salih N.S."/>
            <person name="Samson R.A."/>
            <person name="Sandor E."/>
            <person name="Sanguinetti M."/>
            <person name="Schuetze T."/>
            <person name="Sepcic K."/>
            <person name="Shelest E."/>
            <person name="Sherlock G."/>
            <person name="Sophianopoulou V."/>
            <person name="Squina F.M."/>
            <person name="Sun H."/>
            <person name="Susca A."/>
            <person name="Todd R.B."/>
            <person name="Tsang A."/>
            <person name="Unkles S.E."/>
            <person name="van de Wiele N."/>
            <person name="van Rossen-Uffink D."/>
            <person name="Oliveira J.V."/>
            <person name="Vesth T.C."/>
            <person name="Visser J."/>
            <person name="Yu J.-H."/>
            <person name="Zhou M."/>
            <person name="Andersen M.R."/>
            <person name="Archer D.B."/>
            <person name="Baker S.E."/>
            <person name="Benoit I."/>
            <person name="Brakhage A.A."/>
            <person name="Braus G.H."/>
            <person name="Fischer R."/>
            <person name="Frisvad J.C."/>
            <person name="Goldman G.H."/>
            <person name="Houbraken J."/>
            <person name="Oakley B."/>
            <person name="Pocsi I."/>
            <person name="Scazzocchio C."/>
            <person name="Seiboth B."/>
            <person name="vanKuyk P.A."/>
            <person name="Wortman J."/>
            <person name="Dyer P.S."/>
            <person name="Grigoriev I.V."/>
        </authorList>
    </citation>
    <scope>NUCLEOTIDE SEQUENCE [LARGE SCALE GENOMIC DNA]</scope>
    <source>
        <strain evidence="2">CBS 516.65</strain>
    </source>
</reference>
<organism evidence="1 2">
    <name type="scientific">Aspergillus glaucus CBS 516.65</name>
    <dbReference type="NCBI Taxonomy" id="1160497"/>
    <lineage>
        <taxon>Eukaryota</taxon>
        <taxon>Fungi</taxon>
        <taxon>Dikarya</taxon>
        <taxon>Ascomycota</taxon>
        <taxon>Pezizomycotina</taxon>
        <taxon>Eurotiomycetes</taxon>
        <taxon>Eurotiomycetidae</taxon>
        <taxon>Eurotiales</taxon>
        <taxon>Aspergillaceae</taxon>
        <taxon>Aspergillus</taxon>
        <taxon>Aspergillus subgen. Aspergillus</taxon>
    </lineage>
</organism>
<evidence type="ECO:0000313" key="1">
    <source>
        <dbReference type="EMBL" id="OJJ88287.1"/>
    </source>
</evidence>
<protein>
    <submittedName>
        <fullName evidence="1">Uncharacterized protein</fullName>
    </submittedName>
</protein>
<dbReference type="AlphaFoldDB" id="A0A1L9VWL6"/>
<proteinExistence type="predicted"/>
<dbReference type="VEuPathDB" id="FungiDB:ASPGLDRAFT_41831"/>
<gene>
    <name evidence="1" type="ORF">ASPGLDRAFT_41831</name>
</gene>
<keyword evidence="2" id="KW-1185">Reference proteome</keyword>
<evidence type="ECO:0000313" key="2">
    <source>
        <dbReference type="Proteomes" id="UP000184300"/>
    </source>
</evidence>
<name>A0A1L9VWL6_ASPGL</name>
<dbReference type="EMBL" id="KV878889">
    <property type="protein sequence ID" value="OJJ88287.1"/>
    <property type="molecule type" value="Genomic_DNA"/>
</dbReference>
<dbReference type="Proteomes" id="UP000184300">
    <property type="component" value="Unassembled WGS sequence"/>
</dbReference>
<dbReference type="GeneID" id="34461754"/>